<name>A0ABT7V9E9_9ACTN</name>
<evidence type="ECO:0000313" key="4">
    <source>
        <dbReference type="Proteomes" id="UP001529421"/>
    </source>
</evidence>
<dbReference type="CDD" id="cd06223">
    <property type="entry name" value="PRTases_typeI"/>
    <property type="match status" value="1"/>
</dbReference>
<reference evidence="3 4" key="2">
    <citation type="submission" date="2023-06" db="EMBL/GenBank/DDBJ databases">
        <authorList>
            <person name="Zeman M."/>
            <person name="Kubasova T."/>
            <person name="Jahodarova E."/>
            <person name="Nykrynova M."/>
            <person name="Rychlik I."/>
        </authorList>
    </citation>
    <scope>NUCLEOTIDE SEQUENCE [LARGE SCALE GENOMIC DNA]</scope>
    <source>
        <strain evidence="3 4">154_Feed</strain>
    </source>
</reference>
<dbReference type="Gene3D" id="3.40.50.2020">
    <property type="match status" value="1"/>
</dbReference>
<dbReference type="EMBL" id="JAUDDZ010000007">
    <property type="protein sequence ID" value="MDM8275126.1"/>
    <property type="molecule type" value="Genomic_DNA"/>
</dbReference>
<dbReference type="InterPro" id="IPR000836">
    <property type="entry name" value="PRTase_dom"/>
</dbReference>
<keyword evidence="4" id="KW-1185">Reference proteome</keyword>
<evidence type="ECO:0000313" key="3">
    <source>
        <dbReference type="EMBL" id="MDM8275126.1"/>
    </source>
</evidence>
<dbReference type="RefSeq" id="WP_289545182.1">
    <property type="nucleotide sequence ID" value="NZ_JAUDDZ010000007.1"/>
</dbReference>
<dbReference type="Proteomes" id="UP001529421">
    <property type="component" value="Unassembled WGS sequence"/>
</dbReference>
<proteinExistence type="inferred from homology"/>
<evidence type="ECO:0000256" key="1">
    <source>
        <dbReference type="ARBA" id="ARBA00008007"/>
    </source>
</evidence>
<organism evidence="3 4">
    <name type="scientific">Enorma phocaeensis</name>
    <dbReference type="NCBI Taxonomy" id="1871019"/>
    <lineage>
        <taxon>Bacteria</taxon>
        <taxon>Bacillati</taxon>
        <taxon>Actinomycetota</taxon>
        <taxon>Coriobacteriia</taxon>
        <taxon>Coriobacteriales</taxon>
        <taxon>Coriobacteriaceae</taxon>
        <taxon>Enorma</taxon>
    </lineage>
</organism>
<feature type="domain" description="Phosphoribosyltransferase" evidence="2">
    <location>
        <begin position="153"/>
        <end position="245"/>
    </location>
</feature>
<dbReference type="Pfam" id="PF00156">
    <property type="entry name" value="Pribosyltran"/>
    <property type="match status" value="1"/>
</dbReference>
<dbReference type="InterPro" id="IPR029057">
    <property type="entry name" value="PRTase-like"/>
</dbReference>
<reference evidence="4" key="1">
    <citation type="submission" date="2023-06" db="EMBL/GenBank/DDBJ databases">
        <title>Identification and characterization of horizontal gene transfer across gut microbiota members of farm animals based on homology search.</title>
        <authorList>
            <person name="Zeman M."/>
            <person name="Kubasova T."/>
            <person name="Jahodarova E."/>
            <person name="Nykrynova M."/>
            <person name="Rychlik I."/>
        </authorList>
    </citation>
    <scope>NUCLEOTIDE SEQUENCE [LARGE SCALE GENOMIC DNA]</scope>
    <source>
        <strain evidence="4">154_Feed</strain>
    </source>
</reference>
<dbReference type="PANTHER" id="PTHR47505:SF1">
    <property type="entry name" value="DNA UTILIZATION PROTEIN YHGH"/>
    <property type="match status" value="1"/>
</dbReference>
<keyword evidence="3" id="KW-0328">Glycosyltransferase</keyword>
<dbReference type="PANTHER" id="PTHR47505">
    <property type="entry name" value="DNA UTILIZATION PROTEIN YHGH"/>
    <property type="match status" value="1"/>
</dbReference>
<evidence type="ECO:0000259" key="2">
    <source>
        <dbReference type="Pfam" id="PF00156"/>
    </source>
</evidence>
<protein>
    <submittedName>
        <fullName evidence="3">Phosphoribosyltransferase family protein</fullName>
    </submittedName>
</protein>
<keyword evidence="3" id="KW-0808">Transferase</keyword>
<dbReference type="SUPFAM" id="SSF53271">
    <property type="entry name" value="PRTase-like"/>
    <property type="match status" value="1"/>
</dbReference>
<dbReference type="InterPro" id="IPR051910">
    <property type="entry name" value="ComF/GntX_DNA_util-trans"/>
</dbReference>
<dbReference type="GO" id="GO:0016757">
    <property type="term" value="F:glycosyltransferase activity"/>
    <property type="evidence" value="ECO:0007669"/>
    <property type="project" value="UniProtKB-KW"/>
</dbReference>
<comment type="similarity">
    <text evidence="1">Belongs to the ComF/GntX family.</text>
</comment>
<accession>A0ABT7V9E9</accession>
<sequence>MLRARVRDLVVEALSPTRCAGCERPGVLLCRRCLEAIEPIDPRHSCLRCGAPHGDVLCTECLPMERGAAQGAASAEQLGRCLAAASFEGPLPRIIRTYKDAGERRLAPLLAELMADAARHAEAVAPDRYGGLVGEADAIVFVPATAAAFRRRGFDHMEAVARELSRVACVPLCDALAKRGSGDQRALGRDERLRGACGLYHVVEDVAGRRLLLVDDVITTGATVRAAAGALSEAGASRVDVLALARVW</sequence>
<comment type="caution">
    <text evidence="3">The sequence shown here is derived from an EMBL/GenBank/DDBJ whole genome shotgun (WGS) entry which is preliminary data.</text>
</comment>
<gene>
    <name evidence="3" type="ORF">QUW28_06390</name>
</gene>